<accession>A0AAN7IFY0</accession>
<dbReference type="EMBL" id="JAXUIC010000010">
    <property type="protein sequence ID" value="KAK4568568.1"/>
    <property type="molecule type" value="Genomic_DNA"/>
</dbReference>
<dbReference type="InterPro" id="IPR029063">
    <property type="entry name" value="SAM-dependent_MTases_sf"/>
</dbReference>
<sequence>MEEIPFHGKLKYQELFVFQSSTHGKVAILNGFLQLTERDEFAYQEMLTHLPLCSIPNTKKVLLIEGGDGGILREISRHSSVDQIDICEIDEMVVNVYKKYFPDIAVGYKDPRVNLHIGDGVAFMKSIPKGTYDAIIVDAFQSMGPQAEELSDVCFLESVVRALRPGGVMSSPAESLWFKNFVIADTIAHCSKIFKGSVNYAWTTVPAYTSGLIGFMLCSSEGPPVDFKHPINPLNPESYGVAKGPPKFYNSEIHTAAFCLPSF</sequence>
<evidence type="ECO:0000313" key="6">
    <source>
        <dbReference type="Proteomes" id="UP001324115"/>
    </source>
</evidence>
<keyword evidence="3" id="KW-0620">Polyamine biosynthesis</keyword>
<dbReference type="GO" id="GO:0005829">
    <property type="term" value="C:cytosol"/>
    <property type="evidence" value="ECO:0007669"/>
    <property type="project" value="TreeGrafter"/>
</dbReference>
<evidence type="ECO:0000313" key="5">
    <source>
        <dbReference type="EMBL" id="KAK4568568.1"/>
    </source>
</evidence>
<dbReference type="PANTHER" id="PTHR11558">
    <property type="entry name" value="SPERMIDINE/SPERMINE SYNTHASE"/>
    <property type="match status" value="1"/>
</dbReference>
<feature type="domain" description="PABS" evidence="4">
    <location>
        <begin position="1"/>
        <end position="220"/>
    </location>
</feature>
<comment type="caution">
    <text evidence="5">The sequence shown here is derived from an EMBL/GenBank/DDBJ whole genome shotgun (WGS) entry which is preliminary data.</text>
</comment>
<evidence type="ECO:0000256" key="1">
    <source>
        <dbReference type="ARBA" id="ARBA00007867"/>
    </source>
</evidence>
<dbReference type="InterPro" id="IPR001045">
    <property type="entry name" value="Spermi_synthase"/>
</dbReference>
<evidence type="ECO:0000259" key="4">
    <source>
        <dbReference type="PROSITE" id="PS51006"/>
    </source>
</evidence>
<dbReference type="GO" id="GO:0004766">
    <property type="term" value="F:spermidine synthase activity"/>
    <property type="evidence" value="ECO:0007669"/>
    <property type="project" value="TreeGrafter"/>
</dbReference>
<dbReference type="Proteomes" id="UP001324115">
    <property type="component" value="Unassembled WGS sequence"/>
</dbReference>
<feature type="non-terminal residue" evidence="5">
    <location>
        <position position="263"/>
    </location>
</feature>
<feature type="active site" description="Proton acceptor" evidence="3">
    <location>
        <position position="138"/>
    </location>
</feature>
<dbReference type="CDD" id="cd02440">
    <property type="entry name" value="AdoMet_MTases"/>
    <property type="match status" value="1"/>
</dbReference>
<dbReference type="Gene3D" id="2.30.140.10">
    <property type="entry name" value="Spermidine synthase, tetramerisation domain"/>
    <property type="match status" value="1"/>
</dbReference>
<organism evidence="5 6">
    <name type="scientific">Quercus rubra</name>
    <name type="common">Northern red oak</name>
    <name type="synonym">Quercus borealis</name>
    <dbReference type="NCBI Taxonomy" id="3512"/>
    <lineage>
        <taxon>Eukaryota</taxon>
        <taxon>Viridiplantae</taxon>
        <taxon>Streptophyta</taxon>
        <taxon>Embryophyta</taxon>
        <taxon>Tracheophyta</taxon>
        <taxon>Spermatophyta</taxon>
        <taxon>Magnoliopsida</taxon>
        <taxon>eudicotyledons</taxon>
        <taxon>Gunneridae</taxon>
        <taxon>Pentapetalae</taxon>
        <taxon>rosids</taxon>
        <taxon>fabids</taxon>
        <taxon>Fagales</taxon>
        <taxon>Fagaceae</taxon>
        <taxon>Quercus</taxon>
    </lineage>
</organism>
<dbReference type="InterPro" id="IPR037163">
    <property type="entry name" value="Spermidine_synt_N_sf"/>
</dbReference>
<gene>
    <name evidence="5" type="ORF">RGQ29_004115</name>
</gene>
<dbReference type="PROSITE" id="PS51006">
    <property type="entry name" value="PABS_2"/>
    <property type="match status" value="1"/>
</dbReference>
<keyword evidence="2 3" id="KW-0808">Transferase</keyword>
<dbReference type="Gene3D" id="3.40.50.150">
    <property type="entry name" value="Vaccinia Virus protein VP39"/>
    <property type="match status" value="1"/>
</dbReference>
<dbReference type="PANTHER" id="PTHR11558:SF28">
    <property type="entry name" value="SPERMIDINE SYNTHASE 2-LIKE"/>
    <property type="match status" value="1"/>
</dbReference>
<dbReference type="Pfam" id="PF01564">
    <property type="entry name" value="Spermine_synth"/>
    <property type="match status" value="1"/>
</dbReference>
<dbReference type="SUPFAM" id="SSF53335">
    <property type="entry name" value="S-adenosyl-L-methionine-dependent methyltransferases"/>
    <property type="match status" value="1"/>
</dbReference>
<dbReference type="FunFam" id="3.40.50.150:FF:000013">
    <property type="entry name" value="Spermidine synthase"/>
    <property type="match status" value="1"/>
</dbReference>
<proteinExistence type="inferred from homology"/>
<dbReference type="Pfam" id="PF17284">
    <property type="entry name" value="Spermine_synt_N"/>
    <property type="match status" value="1"/>
</dbReference>
<protein>
    <recommendedName>
        <fullName evidence="4">PABS domain-containing protein</fullName>
    </recommendedName>
</protein>
<dbReference type="AlphaFoldDB" id="A0AAN7IFY0"/>
<evidence type="ECO:0000256" key="3">
    <source>
        <dbReference type="PROSITE-ProRule" id="PRU00354"/>
    </source>
</evidence>
<name>A0AAN7IFY0_QUERU</name>
<dbReference type="GO" id="GO:0008295">
    <property type="term" value="P:spermidine biosynthetic process"/>
    <property type="evidence" value="ECO:0007669"/>
    <property type="project" value="TreeGrafter"/>
</dbReference>
<dbReference type="InterPro" id="IPR030374">
    <property type="entry name" value="PABS"/>
</dbReference>
<keyword evidence="6" id="KW-1185">Reference proteome</keyword>
<reference evidence="5 6" key="1">
    <citation type="journal article" date="2023" name="G3 (Bethesda)">
        <title>A haplotype-resolved chromosome-scale genome for Quercus rubra L. provides insights into the genetics of adaptive traits for red oak species.</title>
        <authorList>
            <person name="Kapoor B."/>
            <person name="Jenkins J."/>
            <person name="Schmutz J."/>
            <person name="Zhebentyayeva T."/>
            <person name="Kuelheim C."/>
            <person name="Coggeshall M."/>
            <person name="Heim C."/>
            <person name="Lasky J.R."/>
            <person name="Leites L."/>
            <person name="Islam-Faridi N."/>
            <person name="Romero-Severson J."/>
            <person name="DeLeo V.L."/>
            <person name="Lucas S.M."/>
            <person name="Lazic D."/>
            <person name="Gailing O."/>
            <person name="Carlson J."/>
            <person name="Staton M."/>
        </authorList>
    </citation>
    <scope>NUCLEOTIDE SEQUENCE [LARGE SCALE GENOMIC DNA]</scope>
    <source>
        <strain evidence="5">Pseudo-F2</strain>
    </source>
</reference>
<dbReference type="HAMAP" id="MF_00198">
    <property type="entry name" value="Spermidine_synth"/>
    <property type="match status" value="1"/>
</dbReference>
<dbReference type="InterPro" id="IPR035246">
    <property type="entry name" value="Spermidine_synt_N"/>
</dbReference>
<comment type="similarity">
    <text evidence="1">Belongs to the spermidine/spermine synthase family.</text>
</comment>
<evidence type="ECO:0000256" key="2">
    <source>
        <dbReference type="ARBA" id="ARBA00022679"/>
    </source>
</evidence>